<accession>X1L5T7</accession>
<dbReference type="EMBL" id="BARU01046343">
    <property type="protein sequence ID" value="GAI01261.1"/>
    <property type="molecule type" value="Genomic_DNA"/>
</dbReference>
<dbReference type="AlphaFoldDB" id="X1L5T7"/>
<evidence type="ECO:0000313" key="2">
    <source>
        <dbReference type="EMBL" id="GAI01261.1"/>
    </source>
</evidence>
<dbReference type="Gene3D" id="3.40.50.2300">
    <property type="match status" value="1"/>
</dbReference>
<evidence type="ECO:0000259" key="1">
    <source>
        <dbReference type="Pfam" id="PF13407"/>
    </source>
</evidence>
<protein>
    <recommendedName>
        <fullName evidence="1">Periplasmic binding protein domain-containing protein</fullName>
    </recommendedName>
</protein>
<comment type="caution">
    <text evidence="2">The sequence shown here is derived from an EMBL/GenBank/DDBJ whole genome shotgun (WGS) entry which is preliminary data.</text>
</comment>
<organism evidence="2">
    <name type="scientific">marine sediment metagenome</name>
    <dbReference type="NCBI Taxonomy" id="412755"/>
    <lineage>
        <taxon>unclassified sequences</taxon>
        <taxon>metagenomes</taxon>
        <taxon>ecological metagenomes</taxon>
    </lineage>
</organism>
<dbReference type="SUPFAM" id="SSF53822">
    <property type="entry name" value="Periplasmic binding protein-like I"/>
    <property type="match status" value="1"/>
</dbReference>
<feature type="domain" description="Periplasmic binding protein" evidence="1">
    <location>
        <begin position="4"/>
        <end position="54"/>
    </location>
</feature>
<sequence>MDAQYGKDTRETALQATEDMLTRHAELDGLYACNASTSAGALRALESQGRAVKIK</sequence>
<name>X1L5T7_9ZZZZ</name>
<reference evidence="2" key="1">
    <citation type="journal article" date="2014" name="Front. Microbiol.">
        <title>High frequency of phylogenetically diverse reductive dehalogenase-homologous genes in deep subseafloor sedimentary metagenomes.</title>
        <authorList>
            <person name="Kawai M."/>
            <person name="Futagami T."/>
            <person name="Toyoda A."/>
            <person name="Takaki Y."/>
            <person name="Nishi S."/>
            <person name="Hori S."/>
            <person name="Arai W."/>
            <person name="Tsubouchi T."/>
            <person name="Morono Y."/>
            <person name="Uchiyama I."/>
            <person name="Ito T."/>
            <person name="Fujiyama A."/>
            <person name="Inagaki F."/>
            <person name="Takami H."/>
        </authorList>
    </citation>
    <scope>NUCLEOTIDE SEQUENCE</scope>
    <source>
        <strain evidence="2">Expedition CK06-06</strain>
    </source>
</reference>
<gene>
    <name evidence="2" type="ORF">S03H2_69952</name>
</gene>
<dbReference type="InterPro" id="IPR028082">
    <property type="entry name" value="Peripla_BP_I"/>
</dbReference>
<dbReference type="Pfam" id="PF13407">
    <property type="entry name" value="Peripla_BP_4"/>
    <property type="match status" value="1"/>
</dbReference>
<feature type="non-terminal residue" evidence="2">
    <location>
        <position position="55"/>
    </location>
</feature>
<proteinExistence type="predicted"/>
<dbReference type="InterPro" id="IPR025997">
    <property type="entry name" value="SBP_2_dom"/>
</dbReference>